<proteinExistence type="predicted"/>
<reference evidence="2 3" key="1">
    <citation type="submission" date="2018-06" db="EMBL/GenBank/DDBJ databases">
        <title>Comparative genomics reveals the genomic features of Rhizophagus irregularis, R. cerebriforme, R. diaphanum and Gigaspora rosea, and their symbiotic lifestyle signature.</title>
        <authorList>
            <person name="Morin E."/>
            <person name="San Clemente H."/>
            <person name="Chen E.C.H."/>
            <person name="De La Providencia I."/>
            <person name="Hainaut M."/>
            <person name="Kuo A."/>
            <person name="Kohler A."/>
            <person name="Murat C."/>
            <person name="Tang N."/>
            <person name="Roy S."/>
            <person name="Loubradou J."/>
            <person name="Henrissat B."/>
            <person name="Grigoriev I.V."/>
            <person name="Corradi N."/>
            <person name="Roux C."/>
            <person name="Martin F.M."/>
        </authorList>
    </citation>
    <scope>NUCLEOTIDE SEQUENCE [LARGE SCALE GENOMIC DNA]</scope>
    <source>
        <strain evidence="2 3">DAOM 194757</strain>
    </source>
</reference>
<comment type="caution">
    <text evidence="2">The sequence shown here is derived from an EMBL/GenBank/DDBJ whole genome shotgun (WGS) entry which is preliminary data.</text>
</comment>
<dbReference type="InterPro" id="IPR052107">
    <property type="entry name" value="HEAT6"/>
</dbReference>
<sequence length="109" mass="12281">MNEDKTIVTDTFSETIEVIKRFIFFNADELKKNEDSQIRSNAVGCLQSVASAAPKLLYPHWNHLLLDSHASMPSTPSLFTLIQYEAMPEVRISACSIIKTMDLNNICDC</sequence>
<dbReference type="Pfam" id="PF13251">
    <property type="entry name" value="DUF4042"/>
    <property type="match status" value="1"/>
</dbReference>
<dbReference type="PANTHER" id="PTHR13366">
    <property type="entry name" value="MALARIA ANTIGEN-RELATED"/>
    <property type="match status" value="1"/>
</dbReference>
<evidence type="ECO:0000313" key="2">
    <source>
        <dbReference type="EMBL" id="RIB11946.1"/>
    </source>
</evidence>
<evidence type="ECO:0000259" key="1">
    <source>
        <dbReference type="Pfam" id="PF13251"/>
    </source>
</evidence>
<gene>
    <name evidence="2" type="ORF">C2G38_2249811</name>
</gene>
<dbReference type="EMBL" id="QKWP01001079">
    <property type="protein sequence ID" value="RIB11946.1"/>
    <property type="molecule type" value="Genomic_DNA"/>
</dbReference>
<dbReference type="Proteomes" id="UP000266673">
    <property type="component" value="Unassembled WGS sequence"/>
</dbReference>
<dbReference type="InterPro" id="IPR025283">
    <property type="entry name" value="DUF4042"/>
</dbReference>
<name>A0A397UXI1_9GLOM</name>
<accession>A0A397UXI1</accession>
<dbReference type="SUPFAM" id="SSF48371">
    <property type="entry name" value="ARM repeat"/>
    <property type="match status" value="1"/>
</dbReference>
<dbReference type="OrthoDB" id="422637at2759"/>
<dbReference type="AlphaFoldDB" id="A0A397UXI1"/>
<evidence type="ECO:0000313" key="3">
    <source>
        <dbReference type="Proteomes" id="UP000266673"/>
    </source>
</evidence>
<dbReference type="PANTHER" id="PTHR13366:SF0">
    <property type="entry name" value="HEAT REPEAT-CONTAINING PROTEIN 6"/>
    <property type="match status" value="1"/>
</dbReference>
<organism evidence="2 3">
    <name type="scientific">Gigaspora rosea</name>
    <dbReference type="NCBI Taxonomy" id="44941"/>
    <lineage>
        <taxon>Eukaryota</taxon>
        <taxon>Fungi</taxon>
        <taxon>Fungi incertae sedis</taxon>
        <taxon>Mucoromycota</taxon>
        <taxon>Glomeromycotina</taxon>
        <taxon>Glomeromycetes</taxon>
        <taxon>Diversisporales</taxon>
        <taxon>Gigasporaceae</taxon>
        <taxon>Gigaspora</taxon>
    </lineage>
</organism>
<protein>
    <recommendedName>
        <fullName evidence="1">DUF4042 domain-containing protein</fullName>
    </recommendedName>
</protein>
<keyword evidence="3" id="KW-1185">Reference proteome</keyword>
<dbReference type="InterPro" id="IPR016024">
    <property type="entry name" value="ARM-type_fold"/>
</dbReference>
<feature type="domain" description="DUF4042" evidence="1">
    <location>
        <begin position="38"/>
        <end position="101"/>
    </location>
</feature>